<dbReference type="InterPro" id="IPR011793">
    <property type="entry name" value="YbdK"/>
</dbReference>
<dbReference type="EC" id="6.3.2.2" evidence="5"/>
<dbReference type="NCBIfam" id="NF010041">
    <property type="entry name" value="PRK13517.1-1"/>
    <property type="match status" value="1"/>
</dbReference>
<dbReference type="EMBL" id="AP022620">
    <property type="protein sequence ID" value="BBZ78256.1"/>
    <property type="molecule type" value="Genomic_DNA"/>
</dbReference>
<dbReference type="NCBIfam" id="TIGR02050">
    <property type="entry name" value="gshA_cyan_rel"/>
    <property type="match status" value="1"/>
</dbReference>
<dbReference type="GO" id="GO:0005524">
    <property type="term" value="F:ATP binding"/>
    <property type="evidence" value="ECO:0007669"/>
    <property type="project" value="UniProtKB-KW"/>
</dbReference>
<proteinExistence type="inferred from homology"/>
<dbReference type="KEGG" id="many:MANY_35930"/>
<comment type="function">
    <text evidence="5">ATP-dependent carboxylate-amine ligase which exhibits weak glutamate--cysteine ligase activity.</text>
</comment>
<evidence type="ECO:0000256" key="2">
    <source>
        <dbReference type="ARBA" id="ARBA00022741"/>
    </source>
</evidence>
<dbReference type="Pfam" id="PF04107">
    <property type="entry name" value="GCS2"/>
    <property type="match status" value="1"/>
</dbReference>
<dbReference type="InterPro" id="IPR006336">
    <property type="entry name" value="GCS2"/>
</dbReference>
<accession>A0A6N4W8H7</accession>
<dbReference type="InterPro" id="IPR050141">
    <property type="entry name" value="GCL_type2/YbdK_subfam"/>
</dbReference>
<dbReference type="PANTHER" id="PTHR36510">
    <property type="entry name" value="GLUTAMATE--CYSTEINE LIGASE 2-RELATED"/>
    <property type="match status" value="1"/>
</dbReference>
<keyword evidence="1 5" id="KW-0436">Ligase</keyword>
<gene>
    <name evidence="6" type="ORF">MANY_35930</name>
</gene>
<comment type="similarity">
    <text evidence="5">Belongs to the glutamate--cysteine ligase type 2 family. YbdK subfamily.</text>
</comment>
<dbReference type="Proteomes" id="UP000467249">
    <property type="component" value="Chromosome"/>
</dbReference>
<reference evidence="6 7" key="1">
    <citation type="journal article" date="2019" name="Emerg. Microbes Infect.">
        <title>Comprehensive subspecies identification of 175 nontuberculous mycobacteria species based on 7547 genomic profiles.</title>
        <authorList>
            <person name="Matsumoto Y."/>
            <person name="Kinjo T."/>
            <person name="Motooka D."/>
            <person name="Nabeya D."/>
            <person name="Jung N."/>
            <person name="Uechi K."/>
            <person name="Horii T."/>
            <person name="Iida T."/>
            <person name="Fujita J."/>
            <person name="Nakamura S."/>
        </authorList>
    </citation>
    <scope>NUCLEOTIDE SEQUENCE [LARGE SCALE GENOMIC DNA]</scope>
    <source>
        <strain evidence="6 7">JCM 30275</strain>
    </source>
</reference>
<comment type="catalytic activity">
    <reaction evidence="4 5">
        <text>L-cysteine + L-glutamate + ATP = gamma-L-glutamyl-L-cysteine + ADP + phosphate + H(+)</text>
        <dbReference type="Rhea" id="RHEA:13285"/>
        <dbReference type="ChEBI" id="CHEBI:15378"/>
        <dbReference type="ChEBI" id="CHEBI:29985"/>
        <dbReference type="ChEBI" id="CHEBI:30616"/>
        <dbReference type="ChEBI" id="CHEBI:35235"/>
        <dbReference type="ChEBI" id="CHEBI:43474"/>
        <dbReference type="ChEBI" id="CHEBI:58173"/>
        <dbReference type="ChEBI" id="CHEBI:456216"/>
        <dbReference type="EC" id="6.3.2.2"/>
    </reaction>
</comment>
<keyword evidence="3 5" id="KW-0067">ATP-binding</keyword>
<evidence type="ECO:0000256" key="1">
    <source>
        <dbReference type="ARBA" id="ARBA00022598"/>
    </source>
</evidence>
<evidence type="ECO:0000256" key="3">
    <source>
        <dbReference type="ARBA" id="ARBA00022840"/>
    </source>
</evidence>
<dbReference type="SUPFAM" id="SSF55931">
    <property type="entry name" value="Glutamine synthetase/guanido kinase"/>
    <property type="match status" value="1"/>
</dbReference>
<dbReference type="PANTHER" id="PTHR36510:SF1">
    <property type="entry name" value="GLUTAMATE--CYSTEINE LIGASE 2-RELATED"/>
    <property type="match status" value="1"/>
</dbReference>
<evidence type="ECO:0000313" key="7">
    <source>
        <dbReference type="Proteomes" id="UP000467249"/>
    </source>
</evidence>
<dbReference type="Gene3D" id="3.30.590.20">
    <property type="match status" value="1"/>
</dbReference>
<dbReference type="HAMAP" id="MF_01609">
    <property type="entry name" value="Glu_cys_ligase_2"/>
    <property type="match status" value="1"/>
</dbReference>
<dbReference type="GO" id="GO:0042398">
    <property type="term" value="P:modified amino acid biosynthetic process"/>
    <property type="evidence" value="ECO:0007669"/>
    <property type="project" value="InterPro"/>
</dbReference>
<organism evidence="6 7">
    <name type="scientific">Mycolicibacterium anyangense</name>
    <dbReference type="NCBI Taxonomy" id="1431246"/>
    <lineage>
        <taxon>Bacteria</taxon>
        <taxon>Bacillati</taxon>
        <taxon>Actinomycetota</taxon>
        <taxon>Actinomycetes</taxon>
        <taxon>Mycobacteriales</taxon>
        <taxon>Mycobacteriaceae</taxon>
        <taxon>Mycolicibacterium</taxon>
    </lineage>
</organism>
<name>A0A6N4W8H7_9MYCO</name>
<evidence type="ECO:0000256" key="4">
    <source>
        <dbReference type="ARBA" id="ARBA00048819"/>
    </source>
</evidence>
<keyword evidence="7" id="KW-1185">Reference proteome</keyword>
<dbReference type="AlphaFoldDB" id="A0A6N4W8H7"/>
<evidence type="ECO:0000313" key="6">
    <source>
        <dbReference type="EMBL" id="BBZ78256.1"/>
    </source>
</evidence>
<sequence length="353" mass="37348">MVDAGTGQPAGKNSAVVAAAAALGLRLTTEFANCQVEIDTSVHTSAAELRDDLTEQRTLAARAAASLGTRLLPVGVPPVGRLPFTLTDSSRFEWITESFGSLTYGQVICGAHVHVGMPDRETALQVGNYVRLWLPSLLALTANSPIYGGFDTGYASWRAVQQTGWPVSGPPPYFRSLEHFDELTAVLHETGAVLDERMLYWDIRPSSHLPTIEVRVSDVPATVEESVTLATVIRALAITALAELDAGRTAPEVGTETLVAAKWKAAHDGVTGQGYDVVAGTLTSAQEALGSLVDWVAPALEDLGELANVRQSVQRILTEGNGAVHQRRKLRSGGGLRDLIADLAVPVALAGSV</sequence>
<evidence type="ECO:0000256" key="5">
    <source>
        <dbReference type="HAMAP-Rule" id="MF_01609"/>
    </source>
</evidence>
<dbReference type="InterPro" id="IPR014746">
    <property type="entry name" value="Gln_synth/guanido_kin_cat_dom"/>
</dbReference>
<keyword evidence="2 5" id="KW-0547">Nucleotide-binding</keyword>
<protein>
    <recommendedName>
        <fullName evidence="5">Putative glutamate--cysteine ligase 2</fullName>
        <ecNumber evidence="5">6.3.2.2</ecNumber>
    </recommendedName>
    <alternativeName>
        <fullName evidence="5">Gamma-glutamylcysteine synthetase 2</fullName>
        <shortName evidence="5">GCS 2</shortName>
        <shortName evidence="5">Gamma-GCS 2</shortName>
    </alternativeName>
</protein>
<dbReference type="GO" id="GO:0004357">
    <property type="term" value="F:glutamate-cysteine ligase activity"/>
    <property type="evidence" value="ECO:0007669"/>
    <property type="project" value="UniProtKB-EC"/>
</dbReference>